<name>A0A9W4H4B0_9ACTN</name>
<sequence length="60" mass="6619">MVMQSPCVDASSSETPHSAFRTPRRGDAGIPVNSFRRPPELIPIIDLRHPYTSCTQILAP</sequence>
<feature type="region of interest" description="Disordered" evidence="1">
    <location>
        <begin position="1"/>
        <end position="34"/>
    </location>
</feature>
<organism evidence="2 3">
    <name type="scientific">Actinacidiphila bryophytorum</name>
    <dbReference type="NCBI Taxonomy" id="1436133"/>
    <lineage>
        <taxon>Bacteria</taxon>
        <taxon>Bacillati</taxon>
        <taxon>Actinomycetota</taxon>
        <taxon>Actinomycetes</taxon>
        <taxon>Kitasatosporales</taxon>
        <taxon>Streptomycetaceae</taxon>
        <taxon>Actinacidiphila</taxon>
    </lineage>
</organism>
<dbReference type="AlphaFoldDB" id="A0A9W4H4B0"/>
<keyword evidence="3" id="KW-1185">Reference proteome</keyword>
<protein>
    <submittedName>
        <fullName evidence="2">Uncharacterized protein</fullName>
    </submittedName>
</protein>
<accession>A0A9W4H4B0</accession>
<comment type="caution">
    <text evidence="2">The sequence shown here is derived from an EMBL/GenBank/DDBJ whole genome shotgun (WGS) entry which is preliminary data.</text>
</comment>
<proteinExistence type="predicted"/>
<evidence type="ECO:0000313" key="2">
    <source>
        <dbReference type="EMBL" id="CAG7649529.1"/>
    </source>
</evidence>
<dbReference type="Proteomes" id="UP001153328">
    <property type="component" value="Unassembled WGS sequence"/>
</dbReference>
<evidence type="ECO:0000313" key="3">
    <source>
        <dbReference type="Proteomes" id="UP001153328"/>
    </source>
</evidence>
<gene>
    <name evidence="2" type="ORF">SBRY_50119</name>
</gene>
<dbReference type="EMBL" id="CAJVAX010000019">
    <property type="protein sequence ID" value="CAG7649529.1"/>
    <property type="molecule type" value="Genomic_DNA"/>
</dbReference>
<evidence type="ECO:0000256" key="1">
    <source>
        <dbReference type="SAM" id="MobiDB-lite"/>
    </source>
</evidence>
<reference evidence="2" key="1">
    <citation type="submission" date="2021-06" db="EMBL/GenBank/DDBJ databases">
        <authorList>
            <person name="Arsene-Ploetze F."/>
        </authorList>
    </citation>
    <scope>NUCLEOTIDE SEQUENCE</scope>
    <source>
        <strain evidence="2">SBRY1</strain>
    </source>
</reference>